<dbReference type="InterPro" id="IPR051992">
    <property type="entry name" value="OxStress_Response_Reg"/>
</dbReference>
<keyword evidence="2" id="KW-0539">Nucleus</keyword>
<accession>A0A5B7CDM1</accession>
<feature type="compositionally biased region" description="Low complexity" evidence="3">
    <location>
        <begin position="38"/>
        <end position="69"/>
    </location>
</feature>
<dbReference type="GO" id="GO:0006950">
    <property type="term" value="P:response to stress"/>
    <property type="evidence" value="ECO:0007669"/>
    <property type="project" value="UniProtKB-ARBA"/>
</dbReference>
<reference evidence="4" key="1">
    <citation type="submission" date="2019-08" db="EMBL/GenBank/DDBJ databases">
        <title>Reference gene set and small RNA set construction with multiple tissues from Davidia involucrata Baill.</title>
        <authorList>
            <person name="Yang H."/>
            <person name="Zhou C."/>
            <person name="Li G."/>
            <person name="Wang J."/>
            <person name="Gao P."/>
            <person name="Wang M."/>
            <person name="Wang R."/>
            <person name="Zhao Y."/>
        </authorList>
    </citation>
    <scope>NUCLEOTIDE SEQUENCE</scope>
    <source>
        <tissue evidence="4">Mixed with DoveR01_LX</tissue>
    </source>
</reference>
<evidence type="ECO:0000256" key="1">
    <source>
        <dbReference type="ARBA" id="ARBA00004123"/>
    </source>
</evidence>
<protein>
    <recommendedName>
        <fullName evidence="5">Oxidative stress 3</fullName>
    </recommendedName>
</protein>
<gene>
    <name evidence="4" type="ORF">Din_047657</name>
</gene>
<dbReference type="PANTHER" id="PTHR33172:SF103">
    <property type="entry name" value="PROTEIN OXIDATIVE STRESS 3"/>
    <property type="match status" value="1"/>
</dbReference>
<proteinExistence type="predicted"/>
<dbReference type="AlphaFoldDB" id="A0A5B7CDM1"/>
<comment type="subcellular location">
    <subcellularLocation>
        <location evidence="1">Nucleus</location>
    </subcellularLocation>
</comment>
<dbReference type="PANTHER" id="PTHR33172">
    <property type="entry name" value="OS08G0516900 PROTEIN"/>
    <property type="match status" value="1"/>
</dbReference>
<feature type="region of interest" description="Disordered" evidence="3">
    <location>
        <begin position="38"/>
        <end position="72"/>
    </location>
</feature>
<organism evidence="4">
    <name type="scientific">Davidia involucrata</name>
    <name type="common">Dove tree</name>
    <dbReference type="NCBI Taxonomy" id="16924"/>
    <lineage>
        <taxon>Eukaryota</taxon>
        <taxon>Viridiplantae</taxon>
        <taxon>Streptophyta</taxon>
        <taxon>Embryophyta</taxon>
        <taxon>Tracheophyta</taxon>
        <taxon>Spermatophyta</taxon>
        <taxon>Magnoliopsida</taxon>
        <taxon>eudicotyledons</taxon>
        <taxon>Gunneridae</taxon>
        <taxon>Pentapetalae</taxon>
        <taxon>asterids</taxon>
        <taxon>Cornales</taxon>
        <taxon>Nyssaceae</taxon>
        <taxon>Davidia</taxon>
    </lineage>
</organism>
<evidence type="ECO:0000256" key="2">
    <source>
        <dbReference type="ARBA" id="ARBA00023242"/>
    </source>
</evidence>
<name>A0A5B7CDM1_DAVIN</name>
<dbReference type="EMBL" id="GHES01047657">
    <property type="protein sequence ID" value="MPA78216.1"/>
    <property type="molecule type" value="Transcribed_RNA"/>
</dbReference>
<evidence type="ECO:0008006" key="5">
    <source>
        <dbReference type="Google" id="ProtNLM"/>
    </source>
</evidence>
<evidence type="ECO:0000256" key="3">
    <source>
        <dbReference type="SAM" id="MobiDB-lite"/>
    </source>
</evidence>
<sequence>MGGPKQVYQDIALKENDGSDVRHDQWVIMEGGDDISDSISVEDSFEDSTNSAVSSSSSDIAEDATSSTSPSYGPLYELSELMNQLPIKRGLSKYYQGKSRSFASLASVNSIEDLAKKVSPYRKKMKSCKSYGGGLDGHKYSPKATISKKASRGSFLSSFGKRGSLLLGSFRPPIPVQKNF</sequence>
<evidence type="ECO:0000313" key="4">
    <source>
        <dbReference type="EMBL" id="MPA78216.1"/>
    </source>
</evidence>
<dbReference type="GO" id="GO:0005634">
    <property type="term" value="C:nucleus"/>
    <property type="evidence" value="ECO:0007669"/>
    <property type="project" value="UniProtKB-SubCell"/>
</dbReference>